<evidence type="ECO:0000313" key="1">
    <source>
        <dbReference type="EMBL" id="RZC63546.1"/>
    </source>
</evidence>
<sequence>QLLIQGLETIRLYEGAALSIPDRPSTSIAGIYYGNAASLPRKCGVNIPYTINPSTKCTKYVSLAQTTAFTSGEKLWAPTTTTTTSTRKQQGDVGRKLIYQY</sequence>
<keyword evidence="2" id="KW-1185">Reference proteome</keyword>
<organism evidence="1 2">
    <name type="scientific">Papaver somniferum</name>
    <name type="common">Opium poppy</name>
    <dbReference type="NCBI Taxonomy" id="3469"/>
    <lineage>
        <taxon>Eukaryota</taxon>
        <taxon>Viridiplantae</taxon>
        <taxon>Streptophyta</taxon>
        <taxon>Embryophyta</taxon>
        <taxon>Tracheophyta</taxon>
        <taxon>Spermatophyta</taxon>
        <taxon>Magnoliopsida</taxon>
        <taxon>Ranunculales</taxon>
        <taxon>Papaveraceae</taxon>
        <taxon>Papaveroideae</taxon>
        <taxon>Papaver</taxon>
    </lineage>
</organism>
<gene>
    <name evidence="1" type="ORF">C5167_025320</name>
</gene>
<dbReference type="GO" id="GO:0008289">
    <property type="term" value="F:lipid binding"/>
    <property type="evidence" value="ECO:0007669"/>
    <property type="project" value="InterPro"/>
</dbReference>
<dbReference type="Gramene" id="RZC63546">
    <property type="protein sequence ID" value="RZC63546"/>
    <property type="gene ID" value="C5167_025320"/>
</dbReference>
<dbReference type="InterPro" id="IPR000528">
    <property type="entry name" value="Plant_nsLTP"/>
</dbReference>
<proteinExistence type="predicted"/>
<dbReference type="Proteomes" id="UP000316621">
    <property type="component" value="Chromosome 5"/>
</dbReference>
<evidence type="ECO:0000313" key="2">
    <source>
        <dbReference type="Proteomes" id="UP000316621"/>
    </source>
</evidence>
<dbReference type="AlphaFoldDB" id="A0A4Y7JSM6"/>
<name>A0A4Y7JSM6_PAPSO</name>
<dbReference type="Gene3D" id="1.10.110.10">
    <property type="entry name" value="Plant lipid-transfer and hydrophobic proteins"/>
    <property type="match status" value="1"/>
</dbReference>
<feature type="non-terminal residue" evidence="1">
    <location>
        <position position="1"/>
    </location>
</feature>
<protein>
    <submittedName>
        <fullName evidence="1">Uncharacterized protein</fullName>
    </submittedName>
</protein>
<dbReference type="EMBL" id="CM010719">
    <property type="protein sequence ID" value="RZC63546.1"/>
    <property type="molecule type" value="Genomic_DNA"/>
</dbReference>
<dbReference type="InterPro" id="IPR036312">
    <property type="entry name" value="Bifun_inhib/LTP/seed_sf"/>
</dbReference>
<dbReference type="GO" id="GO:0006869">
    <property type="term" value="P:lipid transport"/>
    <property type="evidence" value="ECO:0007669"/>
    <property type="project" value="InterPro"/>
</dbReference>
<accession>A0A4Y7JSM6</accession>
<dbReference type="SUPFAM" id="SSF47699">
    <property type="entry name" value="Bifunctional inhibitor/lipid-transfer protein/seed storage 2S albumin"/>
    <property type="match status" value="1"/>
</dbReference>
<reference evidence="1 2" key="1">
    <citation type="journal article" date="2018" name="Science">
        <title>The opium poppy genome and morphinan production.</title>
        <authorList>
            <person name="Guo L."/>
            <person name="Winzer T."/>
            <person name="Yang X."/>
            <person name="Li Y."/>
            <person name="Ning Z."/>
            <person name="He Z."/>
            <person name="Teodor R."/>
            <person name="Lu Y."/>
            <person name="Bowser T.A."/>
            <person name="Graham I.A."/>
            <person name="Ye K."/>
        </authorList>
    </citation>
    <scope>NUCLEOTIDE SEQUENCE [LARGE SCALE GENOMIC DNA]</scope>
    <source>
        <strain evidence="2">cv. HN1</strain>
        <tissue evidence="1">Leaves</tissue>
    </source>
</reference>
<dbReference type="PRINTS" id="PR00382">
    <property type="entry name" value="LIPIDTRNSFER"/>
</dbReference>